<evidence type="ECO:0008006" key="8">
    <source>
        <dbReference type="Google" id="ProtNLM"/>
    </source>
</evidence>
<comment type="subcellular location">
    <subcellularLocation>
        <location evidence="1">Cytoplasm</location>
    </subcellularLocation>
</comment>
<dbReference type="EMBL" id="JAMYWD010000011">
    <property type="protein sequence ID" value="KAJ4956190.1"/>
    <property type="molecule type" value="Genomic_DNA"/>
</dbReference>
<comment type="caution">
    <text evidence="6">The sequence shown here is derived from an EMBL/GenBank/DDBJ whole genome shotgun (WGS) entry which is preliminary data.</text>
</comment>
<keyword evidence="4" id="KW-0597">Phosphoprotein</keyword>
<evidence type="ECO:0000256" key="2">
    <source>
        <dbReference type="ARBA" id="ARBA00008332"/>
    </source>
</evidence>
<dbReference type="Proteomes" id="UP001141806">
    <property type="component" value="Unassembled WGS sequence"/>
</dbReference>
<evidence type="ECO:0000313" key="7">
    <source>
        <dbReference type="Proteomes" id="UP001141806"/>
    </source>
</evidence>
<keyword evidence="3" id="KW-0963">Cytoplasm</keyword>
<dbReference type="GO" id="GO:0005737">
    <property type="term" value="C:cytoplasm"/>
    <property type="evidence" value="ECO:0007669"/>
    <property type="project" value="UniProtKB-SubCell"/>
</dbReference>
<reference evidence="6" key="1">
    <citation type="journal article" date="2023" name="Plant J.">
        <title>The genome of the king protea, Protea cynaroides.</title>
        <authorList>
            <person name="Chang J."/>
            <person name="Duong T.A."/>
            <person name="Schoeman C."/>
            <person name="Ma X."/>
            <person name="Roodt D."/>
            <person name="Barker N."/>
            <person name="Li Z."/>
            <person name="Van de Peer Y."/>
            <person name="Mizrachi E."/>
        </authorList>
    </citation>
    <scope>NUCLEOTIDE SEQUENCE</scope>
    <source>
        <tissue evidence="6">Young leaves</tissue>
    </source>
</reference>
<proteinExistence type="inferred from homology"/>
<dbReference type="OrthoDB" id="8707547at2759"/>
<comment type="similarity">
    <text evidence="2">Belongs to the MLF family.</text>
</comment>
<gene>
    <name evidence="6" type="ORF">NE237_012973</name>
</gene>
<keyword evidence="7" id="KW-1185">Reference proteome</keyword>
<feature type="compositionally biased region" description="Low complexity" evidence="5">
    <location>
        <begin position="367"/>
        <end position="376"/>
    </location>
</feature>
<feature type="compositionally biased region" description="Basic and acidic residues" evidence="5">
    <location>
        <begin position="172"/>
        <end position="181"/>
    </location>
</feature>
<feature type="region of interest" description="Disordered" evidence="5">
    <location>
        <begin position="131"/>
        <end position="202"/>
    </location>
</feature>
<dbReference type="Pfam" id="PF10248">
    <property type="entry name" value="Mlf1IP"/>
    <property type="match status" value="1"/>
</dbReference>
<name>A0A9Q0GZ26_9MAGN</name>
<feature type="compositionally biased region" description="Acidic residues" evidence="5">
    <location>
        <begin position="161"/>
        <end position="171"/>
    </location>
</feature>
<feature type="region of interest" description="Disordered" evidence="5">
    <location>
        <begin position="344"/>
        <end position="393"/>
    </location>
</feature>
<evidence type="ECO:0000256" key="1">
    <source>
        <dbReference type="ARBA" id="ARBA00004496"/>
    </source>
</evidence>
<sequence length="393" mass="43682">MFQTGEIGKMKRVSRRLGFSLIRFYHSFHFSKSSVLRLERRLVPLKMSRRRGIRDDLFDFGDPFAGFGGFGGHGSLISSVFGGRDPFDDPFLTRPFGGMLGPSMFSSSMFGSSMFGSSMFGPSMFGSRESFIGDSPASGSMKHEPTQANKSKGPIIKELNSDDEEVEEEEEKEKTSKEKKNNSRKHFRSSKDPYVEYPDDEVEGKRIKHMQYRDDHNRADRAQPQARSFSFQSSSVTYGGADGAYYTSSKSRRTGGDGVMIEESKEADTTTNQATHMISKGLRDKAHSVTRKLKSDGNVETMQTLHNLNEDELVGFEEAWRGDARKHLPGWDEGSTMPRDIGAIQGQAANGGWALPSTVQQQPQANGRVRSGGRVRPSTSKGRARPATKNNID</sequence>
<evidence type="ECO:0000256" key="4">
    <source>
        <dbReference type="ARBA" id="ARBA00022553"/>
    </source>
</evidence>
<protein>
    <recommendedName>
        <fullName evidence="8">Myeloid leukemia factor</fullName>
    </recommendedName>
</protein>
<evidence type="ECO:0000313" key="6">
    <source>
        <dbReference type="EMBL" id="KAJ4956190.1"/>
    </source>
</evidence>
<dbReference type="PANTHER" id="PTHR13105">
    <property type="entry name" value="MYELOID LEUKEMIA FACTOR"/>
    <property type="match status" value="1"/>
</dbReference>
<dbReference type="InterPro" id="IPR019376">
    <property type="entry name" value="Myeloid_leukemia_factor"/>
</dbReference>
<feature type="compositionally biased region" description="Low complexity" evidence="5">
    <location>
        <begin position="344"/>
        <end position="354"/>
    </location>
</feature>
<organism evidence="6 7">
    <name type="scientific">Protea cynaroides</name>
    <dbReference type="NCBI Taxonomy" id="273540"/>
    <lineage>
        <taxon>Eukaryota</taxon>
        <taxon>Viridiplantae</taxon>
        <taxon>Streptophyta</taxon>
        <taxon>Embryophyta</taxon>
        <taxon>Tracheophyta</taxon>
        <taxon>Spermatophyta</taxon>
        <taxon>Magnoliopsida</taxon>
        <taxon>Proteales</taxon>
        <taxon>Proteaceae</taxon>
        <taxon>Protea</taxon>
    </lineage>
</organism>
<evidence type="ECO:0000256" key="5">
    <source>
        <dbReference type="SAM" id="MobiDB-lite"/>
    </source>
</evidence>
<dbReference type="AlphaFoldDB" id="A0A9Q0GZ26"/>
<accession>A0A9Q0GZ26</accession>
<evidence type="ECO:0000256" key="3">
    <source>
        <dbReference type="ARBA" id="ARBA00022490"/>
    </source>
</evidence>